<dbReference type="KEGG" id="sacd:HS1genome_1902"/>
<name>A0A348B5R1_9CREN</name>
<dbReference type="EMBL" id="AP018553">
    <property type="protein sequence ID" value="BBD73513.1"/>
    <property type="molecule type" value="Genomic_DNA"/>
</dbReference>
<reference evidence="2" key="1">
    <citation type="journal article" date="2014" name="Int. J. Syst. Evol. Microbiol.">
        <title>Complete genome sequence of Corynebacterium casei LMG S-19264T (=DSM 44701T), isolated from a smear-ripened cheese.</title>
        <authorList>
            <consortium name="US DOE Joint Genome Institute (JGI-PGF)"/>
            <person name="Walter F."/>
            <person name="Albersmeier A."/>
            <person name="Kalinowski J."/>
            <person name="Ruckert C."/>
        </authorList>
    </citation>
    <scope>NUCLEOTIDE SEQUENCE</scope>
    <source>
        <strain evidence="2">JCM 31740</strain>
    </source>
</reference>
<evidence type="ECO:0000313" key="1">
    <source>
        <dbReference type="EMBL" id="BBD73513.1"/>
    </source>
</evidence>
<protein>
    <submittedName>
        <fullName evidence="1">Uncharacterized protein</fullName>
    </submittedName>
</protein>
<dbReference type="EMBL" id="BMQS01000006">
    <property type="protein sequence ID" value="GGT92610.1"/>
    <property type="molecule type" value="Genomic_DNA"/>
</dbReference>
<accession>A0A348B5R1</accession>
<keyword evidence="3" id="KW-1185">Reference proteome</keyword>
<organism evidence="1 3">
    <name type="scientific">Sulfodiicoccus acidiphilus</name>
    <dbReference type="NCBI Taxonomy" id="1670455"/>
    <lineage>
        <taxon>Archaea</taxon>
        <taxon>Thermoproteota</taxon>
        <taxon>Thermoprotei</taxon>
        <taxon>Sulfolobales</taxon>
        <taxon>Sulfolobaceae</taxon>
        <taxon>Sulfodiicoccus</taxon>
    </lineage>
</organism>
<reference evidence="2" key="4">
    <citation type="submission" date="2020-09" db="EMBL/GenBank/DDBJ databases">
        <authorList>
            <person name="Sun Q."/>
            <person name="Ohkuma M."/>
        </authorList>
    </citation>
    <scope>NUCLEOTIDE SEQUENCE</scope>
    <source>
        <strain evidence="2">JCM 31740</strain>
    </source>
</reference>
<gene>
    <name evidence="2" type="ORF">GCM10007116_07970</name>
    <name evidence="1" type="ORF">HS1genome_1902</name>
</gene>
<evidence type="ECO:0000313" key="2">
    <source>
        <dbReference type="EMBL" id="GGT92610.1"/>
    </source>
</evidence>
<dbReference type="AlphaFoldDB" id="A0A348B5R1"/>
<sequence length="835" mass="94392">MPRGERLRLRDFVKGLGYDPDDLIVADRLSHLVDFKRRKEFVEALRTDGDFPEGLETSVNGLACDDGGKGHEDLLARYFCSKLKERSGEEIAKLIADSVPVVVYLHDVFKGVSMQGGGEGSVAKALKRAYGIYDRVASIAEEAPELIQVKENHKKDKYPASVVSAIFQDVKELFPSNGLKDKLKELNRWVSTRLRSEKPAPAAEAPTIDETTALSLLYMPQRSWFTGSDVQVIAHMRGALYVYLLKGGAKLIRLKNPFFDPTTLKDIRGATEILKVFSFHLSREVFSRMRVREDLLEDVYALRNKRPELATPFVFYTTLESLYLLLPGEVEVETLVEKALDDTLREVLEPFAEGGEEDNEEEVEVSYEVLGEMKLDLSQTTVCEAAKQVNEFFGRVDVPERSFAFTVSYEPVLRTSRELCDKCKVRYAIEEDVLSELDWLHVRGQLLGRKERLCNVCLAVRLAWVRSGESTGRSLDELGEDVVTLVMKIDPHVPKGAKVDFARSVEAKVAEEASSIAKELSELVDGWTSEWERRTKSETSERFKLGTLSPGEFLHQLKATLGGEASERDVDELAKVVDCRKNVWDRTKLAFALYGLKTIRRLDAWGGEEVGELLGKVLNLYKQLNQSRRTTEGSKVPWFEELVRMICDKVETELRVQDSVDRRLAQMVEFYLLSTDLVNRLGKSIDRADWMVLVPPSVFSSVTVLAVRHAAIRKLLEALTPLRLDPLLEYDKPPIVTFLVRMRPEVPIRNVWNLVSGGGIPYCRGCAIALLPLYVGRGVMGVRERVLLSEWTEDSIRDALKIVDELSEEHYLVRSRFRTEPELDGAVLATGRLLK</sequence>
<dbReference type="Proteomes" id="UP000276741">
    <property type="component" value="Chromosome"/>
</dbReference>
<reference evidence="1" key="3">
    <citation type="journal article" date="2019" name="BMC Res. Notes">
        <title>Complete genome sequence of the Sulfodiicoccus acidiphilus strain HS-1T, the first crenarchaeon that lacks polB3, isolated from an acidic hot spring in Ohwaku-dani, Hakone, Japan.</title>
        <authorList>
            <person name="Sakai H.D."/>
            <person name="Kurosawa N."/>
        </authorList>
    </citation>
    <scope>NUCLEOTIDE SEQUENCE</scope>
    <source>
        <strain evidence="1">HS-1</strain>
    </source>
</reference>
<dbReference type="Proteomes" id="UP000616143">
    <property type="component" value="Unassembled WGS sequence"/>
</dbReference>
<proteinExistence type="predicted"/>
<reference evidence="3" key="2">
    <citation type="submission" date="2018-04" db="EMBL/GenBank/DDBJ databases">
        <title>Complete genome sequence of Sulfodiicoccus acidiphilus strain HS-1.</title>
        <authorList>
            <person name="Sakai H.D."/>
            <person name="Kurosawa N."/>
        </authorList>
    </citation>
    <scope>NUCLEOTIDE SEQUENCE [LARGE SCALE GENOMIC DNA]</scope>
    <source>
        <strain evidence="3">HS-1</strain>
    </source>
</reference>
<evidence type="ECO:0000313" key="3">
    <source>
        <dbReference type="Proteomes" id="UP000276741"/>
    </source>
</evidence>